<evidence type="ECO:0000313" key="1">
    <source>
        <dbReference type="EMBL" id="ATA87764.1"/>
    </source>
</evidence>
<evidence type="ECO:0000313" key="2">
    <source>
        <dbReference type="Proteomes" id="UP000217250"/>
    </source>
</evidence>
<dbReference type="EMBL" id="CP022386">
    <property type="protein sequence ID" value="ATA87764.1"/>
    <property type="molecule type" value="Genomic_DNA"/>
</dbReference>
<protein>
    <submittedName>
        <fullName evidence="1">Uncharacterized protein</fullName>
    </submittedName>
</protein>
<dbReference type="Proteomes" id="UP000217250">
    <property type="component" value="Chromosome"/>
</dbReference>
<dbReference type="AlphaFoldDB" id="A0A250FRR2"/>
<gene>
    <name evidence="1" type="ORF">CGC50_11850</name>
</gene>
<organism evidence="1 2">
    <name type="scientific">Capnocytophaga gingivalis</name>
    <dbReference type="NCBI Taxonomy" id="1017"/>
    <lineage>
        <taxon>Bacteria</taxon>
        <taxon>Pseudomonadati</taxon>
        <taxon>Bacteroidota</taxon>
        <taxon>Flavobacteriia</taxon>
        <taxon>Flavobacteriales</taxon>
        <taxon>Flavobacteriaceae</taxon>
        <taxon>Capnocytophaga</taxon>
    </lineage>
</organism>
<dbReference type="KEGG" id="cgh:CGC50_11850"/>
<name>A0A250FRR2_9FLAO</name>
<dbReference type="OrthoDB" id="1148110at2"/>
<proteinExistence type="predicted"/>
<reference evidence="2" key="1">
    <citation type="submission" date="2017-06" db="EMBL/GenBank/DDBJ databases">
        <title>Capnocytophaga spp. assemblies.</title>
        <authorList>
            <person name="Gulvik C.A."/>
        </authorList>
    </citation>
    <scope>NUCLEOTIDE SEQUENCE [LARGE SCALE GENOMIC DNA]</scope>
    <source>
        <strain evidence="2">H1496</strain>
    </source>
</reference>
<sequence length="179" mass="21203">MRFLCLFLFFNITYSQQNVRYAKIDLIDNPPYCWGLLNHSFGRYVINIKALDNDIYMLIDTKNDRRREPECSIPKHSIDNGYFLTINKQQVRFDKEELALDYCIPLAIYCSKNKKDTYVAIEMRVACYMKNCTTFSYIFVHLHDNKVKEVKAIGGELRNELTDKKIKSYMSNNGFKFLK</sequence>
<accession>A0A250FRR2</accession>